<organism evidence="2 3">
    <name type="scientific">Owenweeksia hongkongensis (strain DSM 17368 / CIP 108786 / JCM 12287 / NRRL B-23963 / UST20020801)</name>
    <dbReference type="NCBI Taxonomy" id="926562"/>
    <lineage>
        <taxon>Bacteria</taxon>
        <taxon>Pseudomonadati</taxon>
        <taxon>Bacteroidota</taxon>
        <taxon>Flavobacteriia</taxon>
        <taxon>Flavobacteriales</taxon>
        <taxon>Owenweeksiaceae</taxon>
        <taxon>Owenweeksia</taxon>
    </lineage>
</organism>
<dbReference type="Proteomes" id="UP000005631">
    <property type="component" value="Chromosome"/>
</dbReference>
<evidence type="ECO:0000259" key="1">
    <source>
        <dbReference type="Pfam" id="PF16130"/>
    </source>
</evidence>
<feature type="domain" description="DUF4842" evidence="1">
    <location>
        <begin position="375"/>
        <end position="566"/>
    </location>
</feature>
<dbReference type="EMBL" id="CP003156">
    <property type="protein sequence ID" value="AEV31982.1"/>
    <property type="molecule type" value="Genomic_DNA"/>
</dbReference>
<dbReference type="HOGENOM" id="CLU_476361_0_0_10"/>
<keyword evidence="3" id="KW-1185">Reference proteome</keyword>
<dbReference type="PROSITE" id="PS51257">
    <property type="entry name" value="PROKAR_LIPOPROTEIN"/>
    <property type="match status" value="1"/>
</dbReference>
<dbReference type="OrthoDB" id="1204817at2"/>
<proteinExistence type="predicted"/>
<dbReference type="NCBIfam" id="TIGR04456">
    <property type="entry name" value="LruC_dom"/>
    <property type="match status" value="1"/>
</dbReference>
<evidence type="ECO:0000313" key="2">
    <source>
        <dbReference type="EMBL" id="AEV31982.1"/>
    </source>
</evidence>
<dbReference type="RefSeq" id="WP_014201343.1">
    <property type="nucleotide sequence ID" value="NC_016599.1"/>
</dbReference>
<sequence>MKTTLFNFKKAFIATAVIALISCQKEKDTQDIYSNTPGATSLSQLNIDPDFNWSSSMKGNLKVSLISEDNLHMEGEPVHVVNSAGKVLERVNVKNGMANFYIHLPQPAEAFIYYPNTGDSKKITGTGNMNMRLTSISEILSGSKKTSFVSKKSTATVGLNLLSNSAFNLPGGVITDLSFGYQSPTAIDGKWYVSTNSYELNTTTVLNDTVLKMSLDGTSTFWGQTVNVVSGSSFTISSLWQNASRRIVVSFFDSSDQFIGYSYPSNFGVTVGGQHTGTIPANAVKALIWSSASTNSYVDDIKFISTPAISDADGDGVADNLDMFPNDPNRAYQSTFPTVGNQYLAFEDLWPSKGDFDFNDMVLRNQVVFTKDANNYLVDATFTIDLNAVGAGIRNGLGIVLLNTNKQAFGSNIVAGISGYGSENSNIENGIVVFDDAFAAQSTYYTNTGSGPSASPDQFQFTVTFVPNTVNSILPDFYIFRRDDVSHEIHLDGFAATSAANTNLMNTGDDFNGTYNTEDGLPWAIEIITPAGFSFRHPLEKTDILESYPQFQLWATTKGASNLLWFENPISSKVY</sequence>
<dbReference type="PATRIC" id="fig|926562.3.peg.987"/>
<dbReference type="STRING" id="926562.Oweho_0972"/>
<dbReference type="KEGG" id="oho:Oweho_0972"/>
<protein>
    <recommendedName>
        <fullName evidence="1">DUF4842 domain-containing protein</fullName>
    </recommendedName>
</protein>
<dbReference type="InterPro" id="IPR032295">
    <property type="entry name" value="DUF4842"/>
</dbReference>
<gene>
    <name evidence="2" type="ordered locus">Oweho_0972</name>
</gene>
<dbReference type="InterPro" id="IPR031025">
    <property type="entry name" value="LruC_dom"/>
</dbReference>
<reference evidence="2 3" key="1">
    <citation type="journal article" date="2012" name="Stand. Genomic Sci.">
        <title>Genome sequence of the orange-pigmented seawater bacterium Owenweeksia hongkongensis type strain (UST20020801(T)).</title>
        <authorList>
            <person name="Riedel T."/>
            <person name="Held B."/>
            <person name="Nolan M."/>
            <person name="Lucas S."/>
            <person name="Lapidus A."/>
            <person name="Tice H."/>
            <person name="Del Rio T.G."/>
            <person name="Cheng J.F."/>
            <person name="Han C."/>
            <person name="Tapia R."/>
            <person name="Goodwin L.A."/>
            <person name="Pitluck S."/>
            <person name="Liolios K."/>
            <person name="Mavromatis K."/>
            <person name="Pagani I."/>
            <person name="Ivanova N."/>
            <person name="Mikhailova N."/>
            <person name="Pati A."/>
            <person name="Chen A."/>
            <person name="Palaniappan K."/>
            <person name="Rohde M."/>
            <person name="Tindall B.J."/>
            <person name="Detter J.C."/>
            <person name="Goker M."/>
            <person name="Woyke T."/>
            <person name="Bristow J."/>
            <person name="Eisen J.A."/>
            <person name="Markowitz V."/>
            <person name="Hugenholtz P."/>
            <person name="Klenk H.P."/>
            <person name="Kyrpides N.C."/>
        </authorList>
    </citation>
    <scope>NUCLEOTIDE SEQUENCE</scope>
    <source>
        <strain evidence="3">DSM 17368 / JCM 12287 / NRRL B-23963</strain>
    </source>
</reference>
<dbReference type="Pfam" id="PF16130">
    <property type="entry name" value="DUF4842"/>
    <property type="match status" value="1"/>
</dbReference>
<dbReference type="eggNOG" id="COG3391">
    <property type="taxonomic scope" value="Bacteria"/>
</dbReference>
<name>G8R3V0_OWEHD</name>
<accession>G8R3V0</accession>
<dbReference type="AlphaFoldDB" id="G8R3V0"/>
<evidence type="ECO:0000313" key="3">
    <source>
        <dbReference type="Proteomes" id="UP000005631"/>
    </source>
</evidence>